<evidence type="ECO:0000313" key="2">
    <source>
        <dbReference type="EMBL" id="CDX27766.1"/>
    </source>
</evidence>
<feature type="compositionally biased region" description="Basic residues" evidence="1">
    <location>
        <begin position="64"/>
        <end position="80"/>
    </location>
</feature>
<protein>
    <submittedName>
        <fullName evidence="2">Uncharacterized protein</fullName>
    </submittedName>
</protein>
<keyword evidence="3" id="KW-1185">Reference proteome</keyword>
<sequence length="276" mass="31284">MPSPRMGVGPAPRFALSSDWNKDHDHDPHPGDDEERPGRRIAAARPILAADLCADHGRRDRGQALRRKARAGKARDRARRRGQDVLRRGTRRRLDRRLRHGGDGRKRRRHAGEAPHRATGLRQRPRGRSSACGACRACGYSQHCAGGDRGQRPRDRLLPQTWLRGGRTPESRAWRWRSRFADHAPHAAKGLELIKSTKAPLAHLPDIPPHVVVLATLSPRLRKQMLARHSQTRSPDARRSRWFRRVPEGVESAGTTRPPCVLPKTDRLYDTVLRFP</sequence>
<dbReference type="AlphaFoldDB" id="A0A090EHD6"/>
<accession>A0A090EHD6</accession>
<dbReference type="Proteomes" id="UP000045285">
    <property type="component" value="Unassembled WGS sequence"/>
</dbReference>
<feature type="compositionally biased region" description="Basic residues" evidence="1">
    <location>
        <begin position="88"/>
        <end position="110"/>
    </location>
</feature>
<evidence type="ECO:0000256" key="1">
    <source>
        <dbReference type="SAM" id="MobiDB-lite"/>
    </source>
</evidence>
<feature type="compositionally biased region" description="Basic and acidic residues" evidence="1">
    <location>
        <begin position="53"/>
        <end position="63"/>
    </location>
</feature>
<proteinExistence type="predicted"/>
<feature type="region of interest" description="Disordered" evidence="1">
    <location>
        <begin position="1"/>
        <end position="128"/>
    </location>
</feature>
<name>A0A090EHD6_MESPL</name>
<evidence type="ECO:0000313" key="3">
    <source>
        <dbReference type="Proteomes" id="UP000045285"/>
    </source>
</evidence>
<gene>
    <name evidence="2" type="ORF">MPL3356_70223</name>
</gene>
<dbReference type="EMBL" id="CCMZ01000067">
    <property type="protein sequence ID" value="CDX27766.1"/>
    <property type="molecule type" value="Genomic_DNA"/>
</dbReference>
<organism evidence="2 3">
    <name type="scientific">Mesorhizobium plurifarium</name>
    <dbReference type="NCBI Taxonomy" id="69974"/>
    <lineage>
        <taxon>Bacteria</taxon>
        <taxon>Pseudomonadati</taxon>
        <taxon>Pseudomonadota</taxon>
        <taxon>Alphaproteobacteria</taxon>
        <taxon>Hyphomicrobiales</taxon>
        <taxon>Phyllobacteriaceae</taxon>
        <taxon>Mesorhizobium</taxon>
    </lineage>
</organism>
<feature type="compositionally biased region" description="Basic and acidic residues" evidence="1">
    <location>
        <begin position="20"/>
        <end position="31"/>
    </location>
</feature>
<reference evidence="3" key="1">
    <citation type="submission" date="2014-08" db="EMBL/GenBank/DDBJ databases">
        <authorList>
            <person name="Moulin L."/>
        </authorList>
    </citation>
    <scope>NUCLEOTIDE SEQUENCE [LARGE SCALE GENOMIC DNA]</scope>
</reference>
<feature type="compositionally biased region" description="Low complexity" evidence="1">
    <location>
        <begin position="40"/>
        <end position="52"/>
    </location>
</feature>